<dbReference type="RefSeq" id="WP_146662388.1">
    <property type="nucleotide sequence ID" value="NZ_CP019791.1"/>
</dbReference>
<dbReference type="AlphaFoldDB" id="A0A1U9NMY0"/>
<gene>
    <name evidence="2" type="ORF">STSP2_02137</name>
</gene>
<evidence type="ECO:0000313" key="3">
    <source>
        <dbReference type="Proteomes" id="UP000189674"/>
    </source>
</evidence>
<dbReference type="Pfam" id="PF09754">
    <property type="entry name" value="PAC2"/>
    <property type="match status" value="1"/>
</dbReference>
<dbReference type="PANTHER" id="PTHR35610">
    <property type="entry name" value="3-ISOPROPYLMALATE DEHYDRATASE-RELATED"/>
    <property type="match status" value="1"/>
</dbReference>
<accession>A0A1U9NMY0</accession>
<name>A0A1U9NMY0_9BACT</name>
<evidence type="ECO:0000313" key="2">
    <source>
        <dbReference type="EMBL" id="AQT68960.1"/>
    </source>
</evidence>
<keyword evidence="3" id="KW-1185">Reference proteome</keyword>
<evidence type="ECO:0000256" key="1">
    <source>
        <dbReference type="SAM" id="Coils"/>
    </source>
</evidence>
<dbReference type="OrthoDB" id="274861at2"/>
<dbReference type="KEGG" id="alus:STSP2_02137"/>
<keyword evidence="1" id="KW-0175">Coiled coil</keyword>
<reference evidence="3" key="1">
    <citation type="submission" date="2017-02" db="EMBL/GenBank/DDBJ databases">
        <title>Comparative genomics and description of representatives of a novel lineage of planctomycetes thriving in anoxic sediments.</title>
        <authorList>
            <person name="Spring S."/>
            <person name="Bunk B."/>
            <person name="Sproer C."/>
        </authorList>
    </citation>
    <scope>NUCLEOTIDE SEQUENCE [LARGE SCALE GENOMIC DNA]</scope>
    <source>
        <strain evidence="3">ST-NAGAB-D1</strain>
    </source>
</reference>
<sequence length="289" mass="32855">MSAQMLNILEKPNMKNPTLLLGFSGWMNGGEVSTGTVQWLIEDSRAREIAEINPEGFYIYNFPGTMETTTLFRPHTRIVDGVVAEYQTPENVFYYDDSKDLVLFSGKEPNLNWEGFADCIFEFCEVFGIEQIVFIGSVAGLVPHTRDPSMFFSVSDENLRSELKDQGFSMSEYEGPASFTTYLAAECPARNKKMVNVVAAVPAYVQGENPKCIEAVLRNLTRVMDVKINLHDLRFLSDEFEKRLTEAVKEVPELSENIGKLEQMYDKEIIDHEMGDLKRWLENRGVSLD</sequence>
<dbReference type="STRING" id="1936003.STSP2_02137"/>
<dbReference type="SUPFAM" id="SSF159659">
    <property type="entry name" value="Cgl1923-like"/>
    <property type="match status" value="1"/>
</dbReference>
<protein>
    <submittedName>
        <fullName evidence="2">PAC2 family protein</fullName>
    </submittedName>
</protein>
<feature type="coiled-coil region" evidence="1">
    <location>
        <begin position="237"/>
        <end position="264"/>
    </location>
</feature>
<dbReference type="Proteomes" id="UP000189674">
    <property type="component" value="Chromosome"/>
</dbReference>
<dbReference type="InterPro" id="IPR019151">
    <property type="entry name" value="Proteasome_assmbl_chaperone_2"/>
</dbReference>
<organism evidence="2 3">
    <name type="scientific">Anaerohalosphaera lusitana</name>
    <dbReference type="NCBI Taxonomy" id="1936003"/>
    <lineage>
        <taxon>Bacteria</taxon>
        <taxon>Pseudomonadati</taxon>
        <taxon>Planctomycetota</taxon>
        <taxon>Phycisphaerae</taxon>
        <taxon>Sedimentisphaerales</taxon>
        <taxon>Anaerohalosphaeraceae</taxon>
        <taxon>Anaerohalosphaera</taxon>
    </lineage>
</organism>
<dbReference type="InterPro" id="IPR038389">
    <property type="entry name" value="PSMG2_sf"/>
</dbReference>
<dbReference type="EMBL" id="CP019791">
    <property type="protein sequence ID" value="AQT68960.1"/>
    <property type="molecule type" value="Genomic_DNA"/>
</dbReference>
<dbReference type="Gene3D" id="3.40.50.10900">
    <property type="entry name" value="PAC-like subunit"/>
    <property type="match status" value="1"/>
</dbReference>
<proteinExistence type="predicted"/>